<dbReference type="SUPFAM" id="SSF53613">
    <property type="entry name" value="Ribokinase-like"/>
    <property type="match status" value="1"/>
</dbReference>
<dbReference type="PANTHER" id="PTHR20858">
    <property type="entry name" value="PHOSPHOMETHYLPYRIMIDINE KINASE"/>
    <property type="match status" value="1"/>
</dbReference>
<keyword evidence="10 17" id="KW-0418">Kinase</keyword>
<evidence type="ECO:0000256" key="7">
    <source>
        <dbReference type="ARBA" id="ARBA00019161"/>
    </source>
</evidence>
<dbReference type="GO" id="GO:0005829">
    <property type="term" value="C:cytosol"/>
    <property type="evidence" value="ECO:0007669"/>
    <property type="project" value="TreeGrafter"/>
</dbReference>
<dbReference type="Proteomes" id="UP000323274">
    <property type="component" value="Unassembled WGS sequence"/>
</dbReference>
<dbReference type="EC" id="2.7.4.7" evidence="6"/>
<sequence>MNDTPQAMTIAGTDSSGGAGMTADLNTFSAQGVYGANIVVSVTAQNTCGVQKVQMITPDMIMAQLSAVADDLKIRAVKTGMLGDTATVETVAKAMTKFNFGPLILDPVMVAKGGAQLLTDEAVSAVKTLLMPLATLVTPNLPEAEVLTHLSIKTTDDIMLAAQQLQTLGAKNVLLKGGHGDAPIVLDYILLADGRHFWLRTKRFNTARTHGTGDTISAAITAQLALGHDLETAIIAAKTYVDATIRDGILVGHRYGPLNHLAQSTIKNQPELIYDI</sequence>
<dbReference type="InterPro" id="IPR004399">
    <property type="entry name" value="HMP/HMP-P_kinase_dom"/>
</dbReference>
<dbReference type="Gene3D" id="3.40.1190.20">
    <property type="match status" value="1"/>
</dbReference>
<dbReference type="RefSeq" id="WP_040176571.1">
    <property type="nucleotide sequence ID" value="NZ_BJJW01000016.1"/>
</dbReference>
<dbReference type="EC" id="2.7.1.49" evidence="5"/>
<evidence type="ECO:0000256" key="6">
    <source>
        <dbReference type="ARBA" id="ARBA00012963"/>
    </source>
</evidence>
<feature type="domain" description="Pyridoxamine kinase/Phosphomethylpyrimidine kinase" evidence="16">
    <location>
        <begin position="14"/>
        <end position="259"/>
    </location>
</feature>
<protein>
    <recommendedName>
        <fullName evidence="7">Hydroxymethylpyrimidine/phosphomethylpyrimidine kinase</fullName>
        <ecNumber evidence="5">2.7.1.49</ecNumber>
        <ecNumber evidence="6">2.7.4.7</ecNumber>
    </recommendedName>
    <alternativeName>
        <fullName evidence="14">Hydroxymethylpyrimidine kinase</fullName>
    </alternativeName>
    <alternativeName>
        <fullName evidence="15">Hydroxymethylpyrimidine phosphate kinase</fullName>
    </alternativeName>
</protein>
<comment type="pathway">
    <text evidence="13">Cofactor biosynthesis; thiamine diphosphate biosynthesis; 4-amino-2-methyl-5-diphosphomethylpyrimidine from 5-amino-1-(5-phospho-D-ribosyl)imidazole: step 2/3.</text>
</comment>
<evidence type="ECO:0000313" key="17">
    <source>
        <dbReference type="EMBL" id="GDZ84626.1"/>
    </source>
</evidence>
<comment type="caution">
    <text evidence="17">The sequence shown here is derived from an EMBL/GenBank/DDBJ whole genome shotgun (WGS) entry which is preliminary data.</text>
</comment>
<evidence type="ECO:0000256" key="10">
    <source>
        <dbReference type="ARBA" id="ARBA00022777"/>
    </source>
</evidence>
<keyword evidence="9" id="KW-0547">Nucleotide-binding</keyword>
<dbReference type="FunFam" id="3.40.1190.20:FF:000003">
    <property type="entry name" value="Phosphomethylpyrimidine kinase ThiD"/>
    <property type="match status" value="1"/>
</dbReference>
<dbReference type="EMBL" id="BJJW01000016">
    <property type="protein sequence ID" value="GDZ84626.1"/>
    <property type="molecule type" value="Genomic_DNA"/>
</dbReference>
<evidence type="ECO:0000259" key="16">
    <source>
        <dbReference type="Pfam" id="PF08543"/>
    </source>
</evidence>
<comment type="catalytic activity">
    <reaction evidence="2">
        <text>4-amino-2-methyl-5-(phosphooxymethyl)pyrimidine + ATP = 4-amino-2-methyl-5-(diphosphooxymethyl)pyrimidine + ADP</text>
        <dbReference type="Rhea" id="RHEA:19893"/>
        <dbReference type="ChEBI" id="CHEBI:30616"/>
        <dbReference type="ChEBI" id="CHEBI:57841"/>
        <dbReference type="ChEBI" id="CHEBI:58354"/>
        <dbReference type="ChEBI" id="CHEBI:456216"/>
        <dbReference type="EC" id="2.7.4.7"/>
    </reaction>
</comment>
<evidence type="ECO:0000256" key="12">
    <source>
        <dbReference type="ARBA" id="ARBA00022977"/>
    </source>
</evidence>
<keyword evidence="12" id="KW-0784">Thiamine biosynthesis</keyword>
<dbReference type="GO" id="GO:0005524">
    <property type="term" value="F:ATP binding"/>
    <property type="evidence" value="ECO:0007669"/>
    <property type="project" value="UniProtKB-KW"/>
</dbReference>
<dbReference type="PANTHER" id="PTHR20858:SF17">
    <property type="entry name" value="HYDROXYMETHYLPYRIMIDINE_PHOSPHOMETHYLPYRIMIDINE KINASE THI20-RELATED"/>
    <property type="match status" value="1"/>
</dbReference>
<dbReference type="AlphaFoldDB" id="A0A5A5U3L1"/>
<keyword evidence="8" id="KW-0808">Transferase</keyword>
<dbReference type="Pfam" id="PF08543">
    <property type="entry name" value="Phos_pyr_kin"/>
    <property type="match status" value="1"/>
</dbReference>
<evidence type="ECO:0000256" key="15">
    <source>
        <dbReference type="ARBA" id="ARBA00043176"/>
    </source>
</evidence>
<organism evidence="17 18">
    <name type="scientific">Leuconostoc citreum</name>
    <dbReference type="NCBI Taxonomy" id="33964"/>
    <lineage>
        <taxon>Bacteria</taxon>
        <taxon>Bacillati</taxon>
        <taxon>Bacillota</taxon>
        <taxon>Bacilli</taxon>
        <taxon>Lactobacillales</taxon>
        <taxon>Lactobacillaceae</taxon>
        <taxon>Leuconostoc</taxon>
    </lineage>
</organism>
<evidence type="ECO:0000256" key="4">
    <source>
        <dbReference type="ARBA" id="ARBA00009879"/>
    </source>
</evidence>
<comment type="similarity">
    <text evidence="4">Belongs to the ThiD family.</text>
</comment>
<evidence type="ECO:0000256" key="2">
    <source>
        <dbReference type="ARBA" id="ARBA00000565"/>
    </source>
</evidence>
<dbReference type="GO" id="GO:0009228">
    <property type="term" value="P:thiamine biosynthetic process"/>
    <property type="evidence" value="ECO:0007669"/>
    <property type="project" value="UniProtKB-KW"/>
</dbReference>
<comment type="pathway">
    <text evidence="3">Cofactor biosynthesis; thiamine diphosphate biosynthesis; 4-amino-2-methyl-5-diphosphomethylpyrimidine from 5-amino-1-(5-phospho-D-ribosyl)imidazole: step 3/3.</text>
</comment>
<dbReference type="NCBIfam" id="TIGR00097">
    <property type="entry name" value="HMP-P_kinase"/>
    <property type="match status" value="1"/>
</dbReference>
<accession>A0A5A5U3L1</accession>
<evidence type="ECO:0000256" key="13">
    <source>
        <dbReference type="ARBA" id="ARBA00037917"/>
    </source>
</evidence>
<reference evidence="17 18" key="1">
    <citation type="submission" date="2019-04" db="EMBL/GenBank/DDBJ databases">
        <title>A pseudo-fructophilic Leuconostoc citreum strain F192-5 isolated from peel of satsuma mandarin: the first report for isolation and characterization of strain-dependent fructophilic-like characteristics.</title>
        <authorList>
            <person name="Maeno S."/>
            <person name="Tanizawa Y."/>
            <person name="Kajikawa A."/>
            <person name="Kanesaki Y."/>
            <person name="Kubota E."/>
            <person name="Arita M."/>
            <person name="Leon D."/>
            <person name="Endo A."/>
        </authorList>
    </citation>
    <scope>NUCLEOTIDE SEQUENCE [LARGE SCALE GENOMIC DNA]</scope>
    <source>
        <strain evidence="17 18">F192-5</strain>
    </source>
</reference>
<evidence type="ECO:0000256" key="3">
    <source>
        <dbReference type="ARBA" id="ARBA00004769"/>
    </source>
</evidence>
<dbReference type="InterPro" id="IPR013749">
    <property type="entry name" value="PM/HMP-P_kinase-1"/>
</dbReference>
<name>A0A5A5U3L1_LEUCI</name>
<comment type="catalytic activity">
    <reaction evidence="1">
        <text>4-amino-5-hydroxymethyl-2-methylpyrimidine + ATP = 4-amino-2-methyl-5-(phosphooxymethyl)pyrimidine + ADP + H(+)</text>
        <dbReference type="Rhea" id="RHEA:23096"/>
        <dbReference type="ChEBI" id="CHEBI:15378"/>
        <dbReference type="ChEBI" id="CHEBI:16892"/>
        <dbReference type="ChEBI" id="CHEBI:30616"/>
        <dbReference type="ChEBI" id="CHEBI:58354"/>
        <dbReference type="ChEBI" id="CHEBI:456216"/>
        <dbReference type="EC" id="2.7.1.49"/>
    </reaction>
</comment>
<gene>
    <name evidence="17" type="primary">thiD_2</name>
    <name evidence="17" type="ORF">LCIT_18680</name>
</gene>
<dbReference type="CDD" id="cd01169">
    <property type="entry name" value="HMPP_kinase"/>
    <property type="match status" value="1"/>
</dbReference>
<dbReference type="GO" id="GO:0008902">
    <property type="term" value="F:hydroxymethylpyrimidine kinase activity"/>
    <property type="evidence" value="ECO:0007669"/>
    <property type="project" value="UniProtKB-EC"/>
</dbReference>
<evidence type="ECO:0000256" key="9">
    <source>
        <dbReference type="ARBA" id="ARBA00022741"/>
    </source>
</evidence>
<evidence type="ECO:0000313" key="18">
    <source>
        <dbReference type="Proteomes" id="UP000323274"/>
    </source>
</evidence>
<proteinExistence type="inferred from homology"/>
<evidence type="ECO:0000256" key="11">
    <source>
        <dbReference type="ARBA" id="ARBA00022840"/>
    </source>
</evidence>
<evidence type="ECO:0000256" key="1">
    <source>
        <dbReference type="ARBA" id="ARBA00000151"/>
    </source>
</evidence>
<dbReference type="InterPro" id="IPR029056">
    <property type="entry name" value="Ribokinase-like"/>
</dbReference>
<evidence type="ECO:0000256" key="5">
    <source>
        <dbReference type="ARBA" id="ARBA00012135"/>
    </source>
</evidence>
<evidence type="ECO:0000256" key="14">
    <source>
        <dbReference type="ARBA" id="ARBA00042102"/>
    </source>
</evidence>
<keyword evidence="11" id="KW-0067">ATP-binding</keyword>
<dbReference type="GO" id="GO:0008972">
    <property type="term" value="F:phosphomethylpyrimidine kinase activity"/>
    <property type="evidence" value="ECO:0007669"/>
    <property type="project" value="UniProtKB-EC"/>
</dbReference>
<evidence type="ECO:0000256" key="8">
    <source>
        <dbReference type="ARBA" id="ARBA00022679"/>
    </source>
</evidence>